<dbReference type="OrthoDB" id="94784at2"/>
<accession>A0A7Z0TBC8</accession>
<evidence type="ECO:0000313" key="2">
    <source>
        <dbReference type="Proteomes" id="UP000526184"/>
    </source>
</evidence>
<dbReference type="EMBL" id="JABMKT010000001">
    <property type="protein sequence ID" value="NYV27233.1"/>
    <property type="molecule type" value="Genomic_DNA"/>
</dbReference>
<protein>
    <submittedName>
        <fullName evidence="1">Uncharacterized protein</fullName>
    </submittedName>
</protein>
<reference evidence="1 2" key="1">
    <citation type="submission" date="2020-05" db="EMBL/GenBank/DDBJ databases">
        <title>Streptobacillus felis strain LHL191014123.</title>
        <authorList>
            <person name="Fawzy A."/>
            <person name="Rau J."/>
            <person name="Risse K."/>
            <person name="Schauerte N."/>
            <person name="Geiger C."/>
            <person name="Blom J."/>
            <person name="Imirzalioglu C."/>
            <person name="Falgenhauer J."/>
            <person name="Bach A."/>
            <person name="Herden C."/>
            <person name="Eisenberg T."/>
        </authorList>
    </citation>
    <scope>NUCLEOTIDE SEQUENCE [LARGE SCALE GENOMIC DNA]</scope>
    <source>
        <strain evidence="1 2">LHL191014123</strain>
    </source>
</reference>
<comment type="caution">
    <text evidence="1">The sequence shown here is derived from an EMBL/GenBank/DDBJ whole genome shotgun (WGS) entry which is preliminary data.</text>
</comment>
<evidence type="ECO:0000313" key="1">
    <source>
        <dbReference type="EMBL" id="NYV27233.1"/>
    </source>
</evidence>
<proteinExistence type="predicted"/>
<dbReference type="Proteomes" id="UP000526184">
    <property type="component" value="Unassembled WGS sequence"/>
</dbReference>
<gene>
    <name evidence="1" type="ORF">HP397_00130</name>
</gene>
<dbReference type="RefSeq" id="WP_067321255.1">
    <property type="nucleotide sequence ID" value="NZ_CBCRWS010000001.1"/>
</dbReference>
<dbReference type="AlphaFoldDB" id="A0A7Z0TBC8"/>
<organism evidence="1 2">
    <name type="scientific">Streptobacillus felis</name>
    <dbReference type="NCBI Taxonomy" id="1384509"/>
    <lineage>
        <taxon>Bacteria</taxon>
        <taxon>Fusobacteriati</taxon>
        <taxon>Fusobacteriota</taxon>
        <taxon>Fusobacteriia</taxon>
        <taxon>Fusobacteriales</taxon>
        <taxon>Leptotrichiaceae</taxon>
        <taxon>Streptobacillus</taxon>
    </lineage>
</organism>
<keyword evidence="2" id="KW-1185">Reference proteome</keyword>
<sequence length="596" mass="71795">MFWNLFNKKEEQEVVVEKEKIKVYDEEKGQEVVVIKEDWIKKFLIPKIDQNINNTEMLYNLLLDGINYQVYEELLEPTLKFREIEENSKRSTELLTEIYFKSSAYNEVVELYEEYKGEMSPMMYYYHSLSLLYTGLDYEYVEMILEGLYSFPNNDLLIKEFKEIFKNKSYDIQDKYMQTLCEIDGAHKISIYFAKVEYKNNNILKANEYIVKALNHANFRTEIMTEITNLLFENKQYMEFENHILPRYSVENKDMQFTKLVLRFYKELLRYEDGLKLVNELYIYRRNYIGMIRTIAKFEEEYLRIKFRTEHPASYDALINGKNMGEVKYFNISHPIHYYILNRDEKLLVDKSSKKTVMFIPIATSLLDNISKNDADFINSLSILLLEKVYRSTDVKIQITLSKDDISIKEKIRDYSDDFYEGICETNPQLKYIITGFLEEENQGTKYLTLYRYECEKKQKIKIMLPLLLQNNEVEILNKYVDAIKDFFSIRVFDIQSSFEKEDIYNCAKRLGLFFDFDGNNNLRKWNLLYLLNYYISKIKNEDELLIALSIIHFMNIYEVEYDMDYKNIFYEKNLNIYDNPEIRRLINFVFENKGQ</sequence>
<name>A0A7Z0TBC8_9FUSO</name>